<organism evidence="2 3">
    <name type="scientific">Candidatus Magasanikbacteria bacterium GW2011_GWA2_46_17</name>
    <dbReference type="NCBI Taxonomy" id="1619042"/>
    <lineage>
        <taxon>Bacteria</taxon>
        <taxon>Candidatus Magasanikiibacteriota</taxon>
    </lineage>
</organism>
<comment type="caution">
    <text evidence="2">The sequence shown here is derived from an EMBL/GenBank/DDBJ whole genome shotgun (WGS) entry which is preliminary data.</text>
</comment>
<dbReference type="InterPro" id="IPR027275">
    <property type="entry name" value="PRC-brl_dom"/>
</dbReference>
<accession>A0A0G1P2M0</accession>
<gene>
    <name evidence="2" type="ORF">UX39_C0004G0012</name>
</gene>
<dbReference type="Proteomes" id="UP000034175">
    <property type="component" value="Unassembled WGS sequence"/>
</dbReference>
<sequence length="102" mass="11636">MFINLQKFLKLPVYTESGVKIGQVFDIKFEIESHTIVAYHVRQSFLSRSTHIIKPVHVKEITAKRIVVYDAVIKAGATVSDKRKRVAEPEMAGNATMREIQH</sequence>
<dbReference type="AlphaFoldDB" id="A0A0G1P2M0"/>
<dbReference type="EMBL" id="LCMA01000004">
    <property type="protein sequence ID" value="KKU27134.1"/>
    <property type="molecule type" value="Genomic_DNA"/>
</dbReference>
<evidence type="ECO:0000259" key="1">
    <source>
        <dbReference type="Pfam" id="PF05239"/>
    </source>
</evidence>
<dbReference type="Gene3D" id="2.30.30.240">
    <property type="entry name" value="PRC-barrel domain"/>
    <property type="match status" value="1"/>
</dbReference>
<dbReference type="SUPFAM" id="SSF50346">
    <property type="entry name" value="PRC-barrel domain"/>
    <property type="match status" value="1"/>
</dbReference>
<reference evidence="2 3" key="1">
    <citation type="journal article" date="2015" name="Nature">
        <title>rRNA introns, odd ribosomes, and small enigmatic genomes across a large radiation of phyla.</title>
        <authorList>
            <person name="Brown C.T."/>
            <person name="Hug L.A."/>
            <person name="Thomas B.C."/>
            <person name="Sharon I."/>
            <person name="Castelle C.J."/>
            <person name="Singh A."/>
            <person name="Wilkins M.J."/>
            <person name="Williams K.H."/>
            <person name="Banfield J.F."/>
        </authorList>
    </citation>
    <scope>NUCLEOTIDE SEQUENCE [LARGE SCALE GENOMIC DNA]</scope>
</reference>
<dbReference type="Pfam" id="PF05239">
    <property type="entry name" value="PRC"/>
    <property type="match status" value="1"/>
</dbReference>
<proteinExistence type="predicted"/>
<name>A0A0G1P2M0_9BACT</name>
<evidence type="ECO:0000313" key="3">
    <source>
        <dbReference type="Proteomes" id="UP000034175"/>
    </source>
</evidence>
<dbReference type="InterPro" id="IPR011033">
    <property type="entry name" value="PRC_barrel-like_sf"/>
</dbReference>
<evidence type="ECO:0000313" key="2">
    <source>
        <dbReference type="EMBL" id="KKU27134.1"/>
    </source>
</evidence>
<feature type="domain" description="PRC-barrel" evidence="1">
    <location>
        <begin position="5"/>
        <end position="68"/>
    </location>
</feature>
<protein>
    <recommendedName>
        <fullName evidence="1">PRC-barrel domain-containing protein</fullName>
    </recommendedName>
</protein>